<dbReference type="Pfam" id="PF13919">
    <property type="entry name" value="ASXH"/>
    <property type="match status" value="1"/>
</dbReference>
<dbReference type="STRING" id="933852.A0A0C2XQI1"/>
<dbReference type="HOGENOM" id="CLU_002285_0_0_1"/>
<sequence length="1731" mass="190289">MSVLHSYFNLRRQNDFQRCLEQSKASASSSTGSQVRSSSGSGPGSTSWTKTSSFSTPVIDVNSRDWLGRAVLHLACSAVDPAALEYTRLLLAHPQINVNIQDQESLWTPLHRALYSGNVPAAVLLLQRSDTDMFLKDVEGYTPFDVYNSTVAGTNPAEAPMEGSNAELYTWGSNRNAALGFGDGDDRALPQQVMIKPFEGSTESRVKSGHPLSTLKAVPVVNVAMSKLHTTIITGEAKGNLRSCGFSSTGRLGSGGSSTSYSQFSFLNPQESLPHKIVGIALGQDHTLAVTSSGEVLSWGLNRFHQLGYAFEGKSNAQEDQIQSAARKITGPLRNQVVVGVACCKTASVCWTATQLFSWGTNHGQLGYERTGQPQIIPRLVSCVSEPVLGVAITDSVMLVLLKSRDVICLHEGNYWKLQFPAQRSLRAHKVVAKERTEIRKVIACEGSVGNFALVSEAGDVYLFNIEEVPAQRKDAGKDAGIRRPVPHLVWAVRRQFTAVKDVALGADGSMILCTKSGHVFVRSRILRAGIGHVSGSLVNPPKNAPIFKFHRVPNLQRIIKVCANSNGAFAALRLDAIPKPIPIDGAVVADDFNQIQPFRSWASIFSEGKPTDINETMEQLDPLIPSAREDDDVVDVDIAPDIHAAMDLCDSLTRILSSPPCKNPNKRLRPLAAHYGADLFFQIGDCSIPAHSAVLLMRAPAIRDVLRGKSVTCGTASMDRRKIVLNGLSSSNRDLTIKVTGCSPMTILILCYYLYTDAVVTIWDRRVTLAILDQYGSLNIDVFAIRSELQLLASQFKLHNLEAATKLVGKISHTATFGADLQCAFAGDHIIRDVVLHLDDTTVKAHSFVLRSRCLYFATFFNEECWTENRLKAGAIDIDLKGFKSLPMSYLFRYLYGEVTPALFSNLDFVHTSDQFIDFMFEVISCSNHFLLDRLTDLCSAQILPLVDLRNVSAVLIDASHLNATPLVKRLHGYMCENLETLMEMHALDELPQDLLKALSKFLRAKQTSFHPYIRGGANVPALEHKWASWSQLQDFPLPFVPRYLLAHHRQAGLPTLRTMSSRDVKNMQPPSPSDIRQQGIAKGCDTQGEEEMFPMDGDIPSNKPLVAIASPHKQQPSSPNTPRVWKSPTSSERVDMRTIMEAERQAADAKRQPVATGSPSHEVSARKWVSRSTAENMQRAGQTPVGSMDSSPPIRKLVTSPSAATPSRPSPQPIHRKGVPEGTNSPSRPVLIPQQKTGGLPSSPSDTRAPSSSTPISTTGGVKKANASKDQVSIGVERSLGPLIVPVKTSAVLKAPVRRNGSGEGLAWSNSRPAIPAPKASSQSLSFAAIQEQQAAKAPVAGPPKSLREIQEEEQEIAFLTWFESESARIKKQEEEALSAVVSGPHNYLADLHEESKKRKPTGEQASGATTRKAPLTTDGKPGSLSWMMTSEKSPLCKVDLSKVINGDTWFCLFPQDREALSALLPPTVYPFFEVSLPSYHPSKQGHANEITSMLELDGIEADPSSFLNCPHFEAAQVTFQDHLYSGWYGKRHIEDIQKYQRVIEEGTGHAPWKDEVWEEEQRREEETENNARASSSWRSRDGLTTMISHGLAGEGDIIAYKRTFPELNVVIEKDILARTSSITVVVPAKNEPFLPLGMLFSNPNPPSDGSLQQMTVHTLEQLELAILEMDNRISQEKRLGGNSWKRFTLWKWRKELEEQSQAFGVGPRGPREKRGTFFYLRGAYLPQK</sequence>
<dbReference type="EMBL" id="KN824282">
    <property type="protein sequence ID" value="KIM31207.1"/>
    <property type="molecule type" value="Genomic_DNA"/>
</dbReference>
<reference evidence="5 6" key="1">
    <citation type="submission" date="2014-04" db="EMBL/GenBank/DDBJ databases">
        <authorList>
            <consortium name="DOE Joint Genome Institute"/>
            <person name="Kuo A."/>
            <person name="Zuccaro A."/>
            <person name="Kohler A."/>
            <person name="Nagy L.G."/>
            <person name="Floudas D."/>
            <person name="Copeland A."/>
            <person name="Barry K.W."/>
            <person name="Cichocki N."/>
            <person name="Veneault-Fourrey C."/>
            <person name="LaButti K."/>
            <person name="Lindquist E.A."/>
            <person name="Lipzen A."/>
            <person name="Lundell T."/>
            <person name="Morin E."/>
            <person name="Murat C."/>
            <person name="Sun H."/>
            <person name="Tunlid A."/>
            <person name="Henrissat B."/>
            <person name="Grigoriev I.V."/>
            <person name="Hibbett D.S."/>
            <person name="Martin F."/>
            <person name="Nordberg H.P."/>
            <person name="Cantor M.N."/>
            <person name="Hua S.X."/>
        </authorList>
    </citation>
    <scope>NUCLEOTIDE SEQUENCE [LARGE SCALE GENOMIC DNA]</scope>
    <source>
        <strain evidence="5 6">MAFF 305830</strain>
    </source>
</reference>
<dbReference type="SUPFAM" id="SSF50985">
    <property type="entry name" value="RCC1/BLIP-II"/>
    <property type="match status" value="1"/>
</dbReference>
<dbReference type="InterPro" id="IPR002110">
    <property type="entry name" value="Ankyrin_rpt"/>
</dbReference>
<feature type="compositionally biased region" description="Basic and acidic residues" evidence="3">
    <location>
        <begin position="1556"/>
        <end position="1568"/>
    </location>
</feature>
<feature type="region of interest" description="Disordered" evidence="3">
    <location>
        <begin position="1556"/>
        <end position="1581"/>
    </location>
</feature>
<gene>
    <name evidence="5" type="ORF">M408DRAFT_21282</name>
</gene>
<dbReference type="InterPro" id="IPR028020">
    <property type="entry name" value="ASX_DEUBAD_dom"/>
</dbReference>
<dbReference type="SUPFAM" id="SSF54695">
    <property type="entry name" value="POZ domain"/>
    <property type="match status" value="1"/>
</dbReference>
<feature type="domain" description="BTB" evidence="4">
    <location>
        <begin position="833"/>
        <end position="897"/>
    </location>
</feature>
<feature type="compositionally biased region" description="Basic and acidic residues" evidence="3">
    <location>
        <begin position="1134"/>
        <end position="1153"/>
    </location>
</feature>
<feature type="region of interest" description="Disordered" evidence="3">
    <location>
        <begin position="1112"/>
        <end position="1271"/>
    </location>
</feature>
<dbReference type="PROSITE" id="PS50012">
    <property type="entry name" value="RCC1_3"/>
    <property type="match status" value="2"/>
</dbReference>
<evidence type="ECO:0000256" key="3">
    <source>
        <dbReference type="SAM" id="MobiDB-lite"/>
    </source>
</evidence>
<dbReference type="InterPro" id="IPR009091">
    <property type="entry name" value="RCC1/BLIP-II"/>
</dbReference>
<feature type="compositionally biased region" description="Polar residues" evidence="3">
    <location>
        <begin position="1114"/>
        <end position="1133"/>
    </location>
</feature>
<evidence type="ECO:0000313" key="6">
    <source>
        <dbReference type="Proteomes" id="UP000054097"/>
    </source>
</evidence>
<dbReference type="PANTHER" id="PTHR22872">
    <property type="entry name" value="BTK-BINDING PROTEIN-RELATED"/>
    <property type="match status" value="1"/>
</dbReference>
<dbReference type="Pfam" id="PF13540">
    <property type="entry name" value="RCC1_2"/>
    <property type="match status" value="1"/>
</dbReference>
<dbReference type="Proteomes" id="UP000054097">
    <property type="component" value="Unassembled WGS sequence"/>
</dbReference>
<dbReference type="Gene3D" id="3.30.710.10">
    <property type="entry name" value="Potassium Channel Kv1.1, Chain A"/>
    <property type="match status" value="2"/>
</dbReference>
<evidence type="ECO:0000259" key="4">
    <source>
        <dbReference type="PROSITE" id="PS50097"/>
    </source>
</evidence>
<dbReference type="PROSITE" id="PS50097">
    <property type="entry name" value="BTB"/>
    <property type="match status" value="1"/>
</dbReference>
<dbReference type="InterPro" id="IPR000408">
    <property type="entry name" value="Reg_chr_condens"/>
</dbReference>
<feature type="compositionally biased region" description="Low complexity" evidence="3">
    <location>
        <begin position="1243"/>
        <end position="1261"/>
    </location>
</feature>
<dbReference type="SMART" id="SM00248">
    <property type="entry name" value="ANK"/>
    <property type="match status" value="2"/>
</dbReference>
<evidence type="ECO:0000256" key="1">
    <source>
        <dbReference type="ARBA" id="ARBA00022737"/>
    </source>
</evidence>
<dbReference type="SMART" id="SM00225">
    <property type="entry name" value="BTB"/>
    <property type="match status" value="1"/>
</dbReference>
<dbReference type="InterPro" id="IPR036770">
    <property type="entry name" value="Ankyrin_rpt-contain_sf"/>
</dbReference>
<protein>
    <recommendedName>
        <fullName evidence="4">BTB domain-containing protein</fullName>
    </recommendedName>
</protein>
<dbReference type="Pfam" id="PF00651">
    <property type="entry name" value="BTB"/>
    <property type="match status" value="1"/>
</dbReference>
<dbReference type="PANTHER" id="PTHR22872:SF2">
    <property type="entry name" value="INHIBITOR OF BRUTON TYROSINE KINASE"/>
    <property type="match status" value="1"/>
</dbReference>
<proteinExistence type="predicted"/>
<feature type="repeat" description="RCC1" evidence="2">
    <location>
        <begin position="166"/>
        <end position="236"/>
    </location>
</feature>
<feature type="compositionally biased region" description="Polar residues" evidence="3">
    <location>
        <begin position="1172"/>
        <end position="1192"/>
    </location>
</feature>
<evidence type="ECO:0000313" key="5">
    <source>
        <dbReference type="EMBL" id="KIM31207.1"/>
    </source>
</evidence>
<keyword evidence="6" id="KW-1185">Reference proteome</keyword>
<dbReference type="OrthoDB" id="1893551at2759"/>
<reference evidence="6" key="2">
    <citation type="submission" date="2015-01" db="EMBL/GenBank/DDBJ databases">
        <title>Evolutionary Origins and Diversification of the Mycorrhizal Mutualists.</title>
        <authorList>
            <consortium name="DOE Joint Genome Institute"/>
            <consortium name="Mycorrhizal Genomics Consortium"/>
            <person name="Kohler A."/>
            <person name="Kuo A."/>
            <person name="Nagy L.G."/>
            <person name="Floudas D."/>
            <person name="Copeland A."/>
            <person name="Barry K.W."/>
            <person name="Cichocki N."/>
            <person name="Veneault-Fourrey C."/>
            <person name="LaButti K."/>
            <person name="Lindquist E.A."/>
            <person name="Lipzen A."/>
            <person name="Lundell T."/>
            <person name="Morin E."/>
            <person name="Murat C."/>
            <person name="Riley R."/>
            <person name="Ohm R."/>
            <person name="Sun H."/>
            <person name="Tunlid A."/>
            <person name="Henrissat B."/>
            <person name="Grigoriev I.V."/>
            <person name="Hibbett D.S."/>
            <person name="Martin F."/>
        </authorList>
    </citation>
    <scope>NUCLEOTIDE SEQUENCE [LARGE SCALE GENOMIC DNA]</scope>
    <source>
        <strain evidence="6">MAFF 305830</strain>
    </source>
</reference>
<feature type="region of interest" description="Disordered" evidence="3">
    <location>
        <begin position="27"/>
        <end position="52"/>
    </location>
</feature>
<evidence type="ECO:0000256" key="2">
    <source>
        <dbReference type="PROSITE-ProRule" id="PRU00235"/>
    </source>
</evidence>
<organism evidence="5 6">
    <name type="scientific">Serendipita vermifera MAFF 305830</name>
    <dbReference type="NCBI Taxonomy" id="933852"/>
    <lineage>
        <taxon>Eukaryota</taxon>
        <taxon>Fungi</taxon>
        <taxon>Dikarya</taxon>
        <taxon>Basidiomycota</taxon>
        <taxon>Agaricomycotina</taxon>
        <taxon>Agaricomycetes</taxon>
        <taxon>Sebacinales</taxon>
        <taxon>Serendipitaceae</taxon>
        <taxon>Serendipita</taxon>
    </lineage>
</organism>
<dbReference type="SUPFAM" id="SSF48403">
    <property type="entry name" value="Ankyrin repeat"/>
    <property type="match status" value="1"/>
</dbReference>
<name>A0A0C2XQI1_SERVB</name>
<dbReference type="Pfam" id="PF13637">
    <property type="entry name" value="Ank_4"/>
    <property type="match status" value="1"/>
</dbReference>
<dbReference type="InterPro" id="IPR011333">
    <property type="entry name" value="SKP1/BTB/POZ_sf"/>
</dbReference>
<keyword evidence="1" id="KW-0677">Repeat</keyword>
<dbReference type="Pfam" id="PF00415">
    <property type="entry name" value="RCC1"/>
    <property type="match status" value="1"/>
</dbReference>
<accession>A0A0C2XQI1</accession>
<feature type="repeat" description="RCC1" evidence="2">
    <location>
        <begin position="239"/>
        <end position="293"/>
    </location>
</feature>
<dbReference type="InterPro" id="IPR051625">
    <property type="entry name" value="Signaling_Regulatory_Domain"/>
</dbReference>
<dbReference type="InterPro" id="IPR000210">
    <property type="entry name" value="BTB/POZ_dom"/>
</dbReference>
<dbReference type="Gene3D" id="1.25.40.20">
    <property type="entry name" value="Ankyrin repeat-containing domain"/>
    <property type="match status" value="1"/>
</dbReference>
<feature type="region of interest" description="Disordered" evidence="3">
    <location>
        <begin position="1394"/>
        <end position="1429"/>
    </location>
</feature>
<dbReference type="Gene3D" id="2.130.10.30">
    <property type="entry name" value="Regulator of chromosome condensation 1/beta-lactamase-inhibitor protein II"/>
    <property type="match status" value="1"/>
</dbReference>